<comment type="caution">
    <text evidence="12">The sequence shown here is derived from an EMBL/GenBank/DDBJ whole genome shotgun (WGS) entry which is preliminary data.</text>
</comment>
<dbReference type="InterPro" id="IPR009080">
    <property type="entry name" value="tRNAsynth_Ia_anticodon-bd"/>
</dbReference>
<dbReference type="Proteomes" id="UP000246104">
    <property type="component" value="Unassembled WGS sequence"/>
</dbReference>
<evidence type="ECO:0000256" key="7">
    <source>
        <dbReference type="ARBA" id="ARBA00022917"/>
    </source>
</evidence>
<feature type="binding site" evidence="9">
    <location>
        <position position="220"/>
    </location>
    <ligand>
        <name>Zn(2+)</name>
        <dbReference type="ChEBI" id="CHEBI:29105"/>
    </ligand>
</feature>
<keyword evidence="2 9" id="KW-0436">Ligase</keyword>
<dbReference type="Gene3D" id="3.40.50.620">
    <property type="entry name" value="HUPs"/>
    <property type="match status" value="1"/>
</dbReference>
<keyword evidence="5 9" id="KW-0862">Zinc</keyword>
<dbReference type="InterPro" id="IPR014729">
    <property type="entry name" value="Rossmann-like_a/b/a_fold"/>
</dbReference>
<protein>
    <recommendedName>
        <fullName evidence="9">Cysteine--tRNA ligase</fullName>
        <ecNumber evidence="9">6.1.1.16</ecNumber>
    </recommendedName>
    <alternativeName>
        <fullName evidence="9">Cysteinyl-tRNA synthetase</fullName>
        <shortName evidence="9">CysRS</shortName>
    </alternativeName>
</protein>
<feature type="binding site" evidence="9">
    <location>
        <position position="249"/>
    </location>
    <ligand>
        <name>Zn(2+)</name>
        <dbReference type="ChEBI" id="CHEBI:29105"/>
    </ligand>
</feature>
<dbReference type="GO" id="GO:0008270">
    <property type="term" value="F:zinc ion binding"/>
    <property type="evidence" value="ECO:0007669"/>
    <property type="project" value="UniProtKB-UniRule"/>
</dbReference>
<dbReference type="HAMAP" id="MF_00041">
    <property type="entry name" value="Cys_tRNA_synth"/>
    <property type="match status" value="1"/>
</dbReference>
<comment type="catalytic activity">
    <reaction evidence="9">
        <text>tRNA(Cys) + L-cysteine + ATP = L-cysteinyl-tRNA(Cys) + AMP + diphosphate</text>
        <dbReference type="Rhea" id="RHEA:17773"/>
        <dbReference type="Rhea" id="RHEA-COMP:9661"/>
        <dbReference type="Rhea" id="RHEA-COMP:9679"/>
        <dbReference type="ChEBI" id="CHEBI:30616"/>
        <dbReference type="ChEBI" id="CHEBI:33019"/>
        <dbReference type="ChEBI" id="CHEBI:35235"/>
        <dbReference type="ChEBI" id="CHEBI:78442"/>
        <dbReference type="ChEBI" id="CHEBI:78517"/>
        <dbReference type="ChEBI" id="CHEBI:456215"/>
        <dbReference type="EC" id="6.1.1.16"/>
    </reaction>
</comment>
<name>A0A317JQG8_9BACT</name>
<keyword evidence="9" id="KW-0963">Cytoplasm</keyword>
<gene>
    <name evidence="9" type="primary">cysS</name>
    <name evidence="12" type="ORF">C5B42_00415</name>
</gene>
<reference evidence="12 13" key="1">
    <citation type="submission" date="2018-02" db="EMBL/GenBank/DDBJ databases">
        <title>Genomic Reconstructions from Amazon Rainforest and Pasture Soil Reveal Novel Insights into the Physiology of Candidate Phyla in Tropical Sites.</title>
        <authorList>
            <person name="Kroeger M.E."/>
            <person name="Delmont T."/>
            <person name="Eren A.M."/>
            <person name="Guo J."/>
            <person name="Meyer K.M."/>
            <person name="Khan K."/>
            <person name="Rodrigues J.L.M."/>
            <person name="Bohannan B.J.M."/>
            <person name="Tringe S."/>
            <person name="Borges C.D."/>
            <person name="Tiedje J."/>
            <person name="Tsai S.M."/>
            <person name="Nusslein K."/>
        </authorList>
    </citation>
    <scope>NUCLEOTIDE SEQUENCE [LARGE SCALE GENOMIC DNA]</scope>
    <source>
        <strain evidence="12">Amazon FNV 2010 28 9</strain>
    </source>
</reference>
<feature type="binding site" evidence="9">
    <location>
        <position position="245"/>
    </location>
    <ligand>
        <name>Zn(2+)</name>
        <dbReference type="ChEBI" id="CHEBI:29105"/>
    </ligand>
</feature>
<sequence>MKLYNTLSRSIEDVQPFVSGKIGLYACGPTVYDYAHIGHMRKYTMDDVLIRTLKHAGFAVTHVMNITDVGHLVSDDDVGEDKMEKGAKKYGKTVWELAKEFEAFFWKSIDAMAVNHPDVSCKATDHIAEQIALVQTLEQKGFTYVIGDGVYFDTSKFPGYGELSRLDPEHLKAGARVEMVEGKKHPTDFALWKFSPEKEHRQMEWESPWGKGFPGWHIECSAMSMKYLGEHFDIHTGGIDHIPIHHTNEIAQSEAATGKHPFVKYWVHHNFLRVNGEKMSKSLGNFYTVDDIVSKGFSPMALKLMFMGAHYRSELNFTWENIAATQTAYEKLVASLSTAHQESDRTILSDEKLQKVNEYRTKFFSLLEEDLHTPEAMSVFWEVLKSNIPGGDKYELIMEFDTVLGLKLRENVAAYESKHEHIPSGVRQLVDMRQAARDAKDFAKSDTLRDEIARFGWSVEDTASGQKVKKK</sequence>
<dbReference type="Pfam" id="PF23493">
    <property type="entry name" value="CysS_C"/>
    <property type="match status" value="1"/>
</dbReference>
<keyword evidence="3 9" id="KW-0479">Metal-binding</keyword>
<feature type="short sequence motif" description="'HIGH' region" evidence="9">
    <location>
        <begin position="29"/>
        <end position="39"/>
    </location>
</feature>
<comment type="subcellular location">
    <subcellularLocation>
        <location evidence="9">Cytoplasm</location>
    </subcellularLocation>
</comment>
<dbReference type="EC" id="6.1.1.16" evidence="9"/>
<dbReference type="Gene3D" id="1.20.120.1910">
    <property type="entry name" value="Cysteine-tRNA ligase, C-terminal anti-codon recognition domain"/>
    <property type="match status" value="1"/>
</dbReference>
<feature type="domain" description="tRNA synthetases class I catalytic" evidence="10">
    <location>
        <begin position="15"/>
        <end position="325"/>
    </location>
</feature>
<evidence type="ECO:0000256" key="8">
    <source>
        <dbReference type="ARBA" id="ARBA00023146"/>
    </source>
</evidence>
<dbReference type="GO" id="GO:0004817">
    <property type="term" value="F:cysteine-tRNA ligase activity"/>
    <property type="evidence" value="ECO:0007669"/>
    <property type="project" value="UniProtKB-UniRule"/>
</dbReference>
<dbReference type="PANTHER" id="PTHR10890">
    <property type="entry name" value="CYSTEINYL-TRNA SYNTHETASE"/>
    <property type="match status" value="1"/>
</dbReference>
<evidence type="ECO:0000313" key="13">
    <source>
        <dbReference type="Proteomes" id="UP000246104"/>
    </source>
</evidence>
<evidence type="ECO:0000259" key="11">
    <source>
        <dbReference type="Pfam" id="PF23493"/>
    </source>
</evidence>
<evidence type="ECO:0000256" key="2">
    <source>
        <dbReference type="ARBA" id="ARBA00022598"/>
    </source>
</evidence>
<comment type="subunit">
    <text evidence="1 9">Monomer.</text>
</comment>
<feature type="domain" description="Cysteinyl-tRNA ligase anticodon binding" evidence="11">
    <location>
        <begin position="422"/>
        <end position="467"/>
    </location>
</feature>
<evidence type="ECO:0000256" key="6">
    <source>
        <dbReference type="ARBA" id="ARBA00022840"/>
    </source>
</evidence>
<dbReference type="EMBL" id="PSRQ01000008">
    <property type="protein sequence ID" value="PWU24191.1"/>
    <property type="molecule type" value="Genomic_DNA"/>
</dbReference>
<dbReference type="GO" id="GO:0005829">
    <property type="term" value="C:cytosol"/>
    <property type="evidence" value="ECO:0007669"/>
    <property type="project" value="TreeGrafter"/>
</dbReference>
<dbReference type="AlphaFoldDB" id="A0A317JQG8"/>
<dbReference type="CDD" id="cd00672">
    <property type="entry name" value="CysRS_core"/>
    <property type="match status" value="1"/>
</dbReference>
<comment type="similarity">
    <text evidence="9">Belongs to the class-I aminoacyl-tRNA synthetase family.</text>
</comment>
<comment type="cofactor">
    <cofactor evidence="9">
        <name>Zn(2+)</name>
        <dbReference type="ChEBI" id="CHEBI:29105"/>
    </cofactor>
    <text evidence="9">Binds 1 zinc ion per subunit.</text>
</comment>
<dbReference type="Pfam" id="PF01406">
    <property type="entry name" value="tRNA-synt_1e"/>
    <property type="match status" value="1"/>
</dbReference>
<keyword evidence="7 9" id="KW-0648">Protein biosynthesis</keyword>
<dbReference type="GO" id="GO:0005524">
    <property type="term" value="F:ATP binding"/>
    <property type="evidence" value="ECO:0007669"/>
    <property type="project" value="UniProtKB-UniRule"/>
</dbReference>
<dbReference type="SUPFAM" id="SSF47323">
    <property type="entry name" value="Anticodon-binding domain of a subclass of class I aminoacyl-tRNA synthetases"/>
    <property type="match status" value="1"/>
</dbReference>
<dbReference type="InterPro" id="IPR015803">
    <property type="entry name" value="Cys-tRNA-ligase"/>
</dbReference>
<keyword evidence="8 9" id="KW-0030">Aminoacyl-tRNA synthetase</keyword>
<evidence type="ECO:0000313" key="12">
    <source>
        <dbReference type="EMBL" id="PWU24191.1"/>
    </source>
</evidence>
<keyword evidence="4 9" id="KW-0547">Nucleotide-binding</keyword>
<feature type="short sequence motif" description="'KMSKS' region" evidence="9">
    <location>
        <begin position="278"/>
        <end position="282"/>
    </location>
</feature>
<feature type="binding site" evidence="9">
    <location>
        <position position="281"/>
    </location>
    <ligand>
        <name>ATP</name>
        <dbReference type="ChEBI" id="CHEBI:30616"/>
    </ligand>
</feature>
<dbReference type="GO" id="GO:0006423">
    <property type="term" value="P:cysteinyl-tRNA aminoacylation"/>
    <property type="evidence" value="ECO:0007669"/>
    <property type="project" value="UniProtKB-UniRule"/>
</dbReference>
<evidence type="ECO:0000256" key="3">
    <source>
        <dbReference type="ARBA" id="ARBA00022723"/>
    </source>
</evidence>
<dbReference type="PANTHER" id="PTHR10890:SF3">
    <property type="entry name" value="CYSTEINE--TRNA LIGASE, CYTOPLASMIC"/>
    <property type="match status" value="1"/>
</dbReference>
<keyword evidence="6 9" id="KW-0067">ATP-binding</keyword>
<dbReference type="InterPro" id="IPR032678">
    <property type="entry name" value="tRNA-synt_1_cat_dom"/>
</dbReference>
<feature type="binding site" evidence="9">
    <location>
        <position position="27"/>
    </location>
    <ligand>
        <name>Zn(2+)</name>
        <dbReference type="ChEBI" id="CHEBI:29105"/>
    </ligand>
</feature>
<dbReference type="PRINTS" id="PR00983">
    <property type="entry name" value="TRNASYNTHCYS"/>
</dbReference>
<evidence type="ECO:0000256" key="5">
    <source>
        <dbReference type="ARBA" id="ARBA00022833"/>
    </source>
</evidence>
<evidence type="ECO:0000256" key="4">
    <source>
        <dbReference type="ARBA" id="ARBA00022741"/>
    </source>
</evidence>
<accession>A0A317JQG8</accession>
<evidence type="ECO:0000259" key="10">
    <source>
        <dbReference type="Pfam" id="PF01406"/>
    </source>
</evidence>
<dbReference type="SUPFAM" id="SSF52374">
    <property type="entry name" value="Nucleotidylyl transferase"/>
    <property type="match status" value="1"/>
</dbReference>
<organism evidence="12 13">
    <name type="scientific">Candidatus Cerribacteria bacterium 'Amazon FNV 2010 28 9'</name>
    <dbReference type="NCBI Taxonomy" id="2081795"/>
    <lineage>
        <taxon>Bacteria</taxon>
        <taxon>Candidatus Cerribacteria</taxon>
    </lineage>
</organism>
<evidence type="ECO:0000256" key="9">
    <source>
        <dbReference type="HAMAP-Rule" id="MF_00041"/>
    </source>
</evidence>
<dbReference type="InterPro" id="IPR056411">
    <property type="entry name" value="CysS_C"/>
</dbReference>
<proteinExistence type="inferred from homology"/>
<evidence type="ECO:0000256" key="1">
    <source>
        <dbReference type="ARBA" id="ARBA00011245"/>
    </source>
</evidence>
<dbReference type="NCBIfam" id="TIGR00435">
    <property type="entry name" value="cysS"/>
    <property type="match status" value="1"/>
</dbReference>
<dbReference type="InterPro" id="IPR024909">
    <property type="entry name" value="Cys-tRNA/MSH_ligase"/>
</dbReference>